<evidence type="ECO:0000256" key="1">
    <source>
        <dbReference type="SAM" id="Coils"/>
    </source>
</evidence>
<dbReference type="OrthoDB" id="10255522at2759"/>
<keyword evidence="4" id="KW-1185">Reference proteome</keyword>
<proteinExistence type="predicted"/>
<reference evidence="3 4" key="1">
    <citation type="journal article" date="2015" name="Proc. Natl. Acad. Sci. U.S.A.">
        <title>The resurrection genome of Boea hygrometrica: A blueprint for survival of dehydration.</title>
        <authorList>
            <person name="Xiao L."/>
            <person name="Yang G."/>
            <person name="Zhang L."/>
            <person name="Yang X."/>
            <person name="Zhao S."/>
            <person name="Ji Z."/>
            <person name="Zhou Q."/>
            <person name="Hu M."/>
            <person name="Wang Y."/>
            <person name="Chen M."/>
            <person name="Xu Y."/>
            <person name="Jin H."/>
            <person name="Xiao X."/>
            <person name="Hu G."/>
            <person name="Bao F."/>
            <person name="Hu Y."/>
            <person name="Wan P."/>
            <person name="Li L."/>
            <person name="Deng X."/>
            <person name="Kuang T."/>
            <person name="Xiang C."/>
            <person name="Zhu J.K."/>
            <person name="Oliver M.J."/>
            <person name="He Y."/>
        </authorList>
    </citation>
    <scope>NUCLEOTIDE SEQUENCE [LARGE SCALE GENOMIC DNA]</scope>
    <source>
        <strain evidence="4">cv. XS01</strain>
    </source>
</reference>
<dbReference type="Proteomes" id="UP000250235">
    <property type="component" value="Unassembled WGS sequence"/>
</dbReference>
<feature type="region of interest" description="Disordered" evidence="2">
    <location>
        <begin position="91"/>
        <end position="119"/>
    </location>
</feature>
<protein>
    <submittedName>
        <fullName evidence="3">MAR-binding filament-like protein 1-1</fullName>
    </submittedName>
</protein>
<dbReference type="Gene3D" id="1.10.287.1490">
    <property type="match status" value="2"/>
</dbReference>
<gene>
    <name evidence="3" type="ORF">F511_17739</name>
</gene>
<dbReference type="EMBL" id="KQ999860">
    <property type="protein sequence ID" value="KZV40819.1"/>
    <property type="molecule type" value="Genomic_DNA"/>
</dbReference>
<feature type="compositionally biased region" description="Basic residues" evidence="2">
    <location>
        <begin position="736"/>
        <end position="748"/>
    </location>
</feature>
<feature type="compositionally biased region" description="Basic and acidic residues" evidence="2">
    <location>
        <begin position="91"/>
        <end position="118"/>
    </location>
</feature>
<dbReference type="AlphaFoldDB" id="A0A2Z7C2U4"/>
<feature type="coiled-coil region" evidence="1">
    <location>
        <begin position="245"/>
        <end position="585"/>
    </location>
</feature>
<feature type="coiled-coil region" evidence="1">
    <location>
        <begin position="181"/>
        <end position="215"/>
    </location>
</feature>
<evidence type="ECO:0000313" key="4">
    <source>
        <dbReference type="Proteomes" id="UP000250235"/>
    </source>
</evidence>
<keyword evidence="1" id="KW-0175">Coiled coil</keyword>
<sequence length="748" mass="85102">MVGSLIGNSCSLHSPLCPYLVSDSSPLPFSYPRNAVCRKKNRATMAYLHQENPKDSDIFTRRAILFVGFGLVQFLGTRADAVDGYVVEDTELKTQDNTEPRTQENPESRTEENAEMRTQESTILKTLDRIQNTEQTVNENASPTPNPTFSVINSIGVLSSGVLAALYSSAMKEKAISDVTIESVKTKLKEKEAAITSLEKNLELNMLKNEEARNKNSAKANEMQQSLINRLNTAKDAITNLGKEVLSEKRLNQDLSNQIETLEEKLRKSQNEKRELHIQLQEKLDSIASLQEKIRMLSSEITVKEDDLQKLDSKVAEKERECHELRSVYLKSRDELEGLDSGIQELKDTVSKNEMELEMKNLTLKNLNEELASLTTERDDSNRKLDQILKEFDEFKFSTEKKIALDEEDLGEREKQLQETEERLNIALEEVKKDGVLISNLTRENENLREKLHVELKSAKILEQELQIAKEMLEKSRNEASDLSKQLQQSRRLCKELEAEVSMVKAEFTEARESLQREIDEWKEGNESLAGELLSVKELLGEMNDKLQIMSQEFAAAEQKCDSLEKELIDANRKAEEAADALTEERKIVSLLNNELLVLKTEISRNQESQKMLEADLEATTRSLDEKSQNESTLLRYLDSANSTVSLLEDEKNALHKSLAAQKEMSQEARKNLEYATNVVIELGKELEGLEKRGQKLQQELGYAKGEILQLRSQINASKTAEKNRNQQNLEAGGKSNKRIYRRRKETG</sequence>
<organism evidence="3 4">
    <name type="scientific">Dorcoceras hygrometricum</name>
    <dbReference type="NCBI Taxonomy" id="472368"/>
    <lineage>
        <taxon>Eukaryota</taxon>
        <taxon>Viridiplantae</taxon>
        <taxon>Streptophyta</taxon>
        <taxon>Embryophyta</taxon>
        <taxon>Tracheophyta</taxon>
        <taxon>Spermatophyta</taxon>
        <taxon>Magnoliopsida</taxon>
        <taxon>eudicotyledons</taxon>
        <taxon>Gunneridae</taxon>
        <taxon>Pentapetalae</taxon>
        <taxon>asterids</taxon>
        <taxon>lamiids</taxon>
        <taxon>Lamiales</taxon>
        <taxon>Gesneriaceae</taxon>
        <taxon>Didymocarpoideae</taxon>
        <taxon>Trichosporeae</taxon>
        <taxon>Loxocarpinae</taxon>
        <taxon>Dorcoceras</taxon>
    </lineage>
</organism>
<evidence type="ECO:0000256" key="2">
    <source>
        <dbReference type="SAM" id="MobiDB-lite"/>
    </source>
</evidence>
<evidence type="ECO:0000313" key="3">
    <source>
        <dbReference type="EMBL" id="KZV40819.1"/>
    </source>
</evidence>
<feature type="region of interest" description="Disordered" evidence="2">
    <location>
        <begin position="719"/>
        <end position="748"/>
    </location>
</feature>
<accession>A0A2Z7C2U4</accession>
<name>A0A2Z7C2U4_9LAMI</name>